<dbReference type="Proteomes" id="UP000011682">
    <property type="component" value="Unassembled WGS sequence"/>
</dbReference>
<evidence type="ECO:0000313" key="1">
    <source>
        <dbReference type="EMBL" id="EPX65225.1"/>
    </source>
</evidence>
<gene>
    <name evidence="1" type="ORF">D187_000650</name>
</gene>
<dbReference type="RefSeq" id="WP_002622936.1">
    <property type="nucleotide sequence ID" value="NZ_ANAH02000001.1"/>
</dbReference>
<comment type="caution">
    <text evidence="1">The sequence shown here is derived from an EMBL/GenBank/DDBJ whole genome shotgun (WGS) entry which is preliminary data.</text>
</comment>
<keyword evidence="2" id="KW-1185">Reference proteome</keyword>
<organism evidence="1 2">
    <name type="scientific">Cystobacter fuscus (strain ATCC 25194 / DSM 2262 / NBRC 100088 / M29)</name>
    <dbReference type="NCBI Taxonomy" id="1242864"/>
    <lineage>
        <taxon>Bacteria</taxon>
        <taxon>Pseudomonadati</taxon>
        <taxon>Myxococcota</taxon>
        <taxon>Myxococcia</taxon>
        <taxon>Myxococcales</taxon>
        <taxon>Cystobacterineae</taxon>
        <taxon>Archangiaceae</taxon>
        <taxon>Cystobacter</taxon>
    </lineage>
</organism>
<dbReference type="AlphaFoldDB" id="S9PLV7"/>
<sequence>MMNNVAEFYAAPQMVSENAFNDAAKALREKGVQESEVSGFLIGDQTVEEKLSFVAGIKQGPAMDIFKVLPTDDMTALISAARAAGYDVEVSEL</sequence>
<dbReference type="EMBL" id="ANAH02000001">
    <property type="protein sequence ID" value="EPX65225.1"/>
    <property type="molecule type" value="Genomic_DNA"/>
</dbReference>
<name>S9PLV7_CYSF2</name>
<evidence type="ECO:0000313" key="2">
    <source>
        <dbReference type="Proteomes" id="UP000011682"/>
    </source>
</evidence>
<accession>S9PLV7</accession>
<proteinExistence type="predicted"/>
<protein>
    <submittedName>
        <fullName evidence="1">Uncharacterized protein</fullName>
    </submittedName>
</protein>
<reference evidence="1" key="1">
    <citation type="submission" date="2013-05" db="EMBL/GenBank/DDBJ databases">
        <title>Genome assembly of Cystobacter fuscus DSM 2262.</title>
        <authorList>
            <person name="Sharma G."/>
            <person name="Khatri I."/>
            <person name="Kaur C."/>
            <person name="Mayilraj S."/>
            <person name="Subramanian S."/>
        </authorList>
    </citation>
    <scope>NUCLEOTIDE SEQUENCE [LARGE SCALE GENOMIC DNA]</scope>
    <source>
        <strain evidence="1">DSM 2262</strain>
    </source>
</reference>